<comment type="subcellular location">
    <subcellularLocation>
        <location evidence="1">Cell membrane</location>
        <topology evidence="1">Single-pass type II membrane protein</topology>
    </subcellularLocation>
</comment>
<dbReference type="SUPFAM" id="SSF52025">
    <property type="entry name" value="PA domain"/>
    <property type="match status" value="1"/>
</dbReference>
<reference evidence="5" key="1">
    <citation type="thesis" date="2020" institute="ProQuest LLC" country="789 East Eisenhower Parkway, Ann Arbor, MI, USA">
        <title>Comparative Genomics and Chromosome Evolution.</title>
        <authorList>
            <person name="Mudd A.B."/>
        </authorList>
    </citation>
    <scope>NUCLEOTIDE SEQUENCE</scope>
    <source>
        <strain evidence="5">1538</strain>
        <tissue evidence="5">Blood</tissue>
    </source>
</reference>
<name>A0AAV3AK85_PYXAD</name>
<accession>A0AAV3AK85</accession>
<dbReference type="Proteomes" id="UP001181693">
    <property type="component" value="Unassembled WGS sequence"/>
</dbReference>
<organism evidence="5 6">
    <name type="scientific">Pyxicephalus adspersus</name>
    <name type="common">African bullfrog</name>
    <dbReference type="NCBI Taxonomy" id="30357"/>
    <lineage>
        <taxon>Eukaryota</taxon>
        <taxon>Metazoa</taxon>
        <taxon>Chordata</taxon>
        <taxon>Craniata</taxon>
        <taxon>Vertebrata</taxon>
        <taxon>Euteleostomi</taxon>
        <taxon>Amphibia</taxon>
        <taxon>Batrachia</taxon>
        <taxon>Anura</taxon>
        <taxon>Neobatrachia</taxon>
        <taxon>Ranoidea</taxon>
        <taxon>Pyxicephalidae</taxon>
        <taxon>Pyxicephalinae</taxon>
        <taxon>Pyxicephalus</taxon>
    </lineage>
</organism>
<evidence type="ECO:0000259" key="3">
    <source>
        <dbReference type="Pfam" id="PF02225"/>
    </source>
</evidence>
<dbReference type="SUPFAM" id="SSF47672">
    <property type="entry name" value="Transferrin receptor-like dimerisation domain"/>
    <property type="match status" value="1"/>
</dbReference>
<dbReference type="PANTHER" id="PTHR10404:SF33">
    <property type="entry name" value="TRANSFERRIN RECEPTOR PROTEIN 2"/>
    <property type="match status" value="1"/>
</dbReference>
<dbReference type="FunFam" id="3.40.630.10:FF:000065">
    <property type="entry name" value="Transferrin receptor 1b"/>
    <property type="match status" value="1"/>
</dbReference>
<dbReference type="CDD" id="cd09848">
    <property type="entry name" value="M28_TfR"/>
    <property type="match status" value="1"/>
</dbReference>
<evidence type="ECO:0000259" key="4">
    <source>
        <dbReference type="Pfam" id="PF04389"/>
    </source>
</evidence>
<protein>
    <recommendedName>
        <fullName evidence="7">Transferrin receptor protein 1</fullName>
    </recommendedName>
</protein>
<evidence type="ECO:0000313" key="5">
    <source>
        <dbReference type="EMBL" id="DBA29651.1"/>
    </source>
</evidence>
<feature type="domain" description="Peptidase M28" evidence="4">
    <location>
        <begin position="164"/>
        <end position="360"/>
    </location>
</feature>
<feature type="domain" description="PA" evidence="3">
    <location>
        <begin position="6"/>
        <end position="64"/>
    </location>
</feature>
<dbReference type="InterPro" id="IPR046450">
    <property type="entry name" value="PA_dom_sf"/>
</dbReference>
<dbReference type="SUPFAM" id="SSF53187">
    <property type="entry name" value="Zn-dependent exopeptidases"/>
    <property type="match status" value="1"/>
</dbReference>
<dbReference type="Pfam" id="PF04389">
    <property type="entry name" value="Peptidase_M28"/>
    <property type="match status" value="1"/>
</dbReference>
<keyword evidence="6" id="KW-1185">Reference proteome</keyword>
<dbReference type="InterPro" id="IPR039373">
    <property type="entry name" value="Peptidase_M28B"/>
</dbReference>
<dbReference type="PANTHER" id="PTHR10404">
    <property type="entry name" value="N-ACETYLATED-ALPHA-LINKED ACIDIC DIPEPTIDASE"/>
    <property type="match status" value="1"/>
</dbReference>
<dbReference type="AlphaFoldDB" id="A0AAV3AK85"/>
<dbReference type="GO" id="GO:0140298">
    <property type="term" value="P:endocytic iron import into cell"/>
    <property type="evidence" value="ECO:0007669"/>
    <property type="project" value="TreeGrafter"/>
</dbReference>
<evidence type="ECO:0000313" key="6">
    <source>
        <dbReference type="Proteomes" id="UP001181693"/>
    </source>
</evidence>
<dbReference type="FunFam" id="1.20.930.40:FF:000002">
    <property type="entry name" value="Transferrin receptor protein 1"/>
    <property type="match status" value="1"/>
</dbReference>
<dbReference type="Gene3D" id="3.40.630.10">
    <property type="entry name" value="Zn peptidases"/>
    <property type="match status" value="1"/>
</dbReference>
<dbReference type="Gene3D" id="1.20.930.40">
    <property type="entry name" value="Transferrin receptor-like, dimerisation domain"/>
    <property type="match status" value="1"/>
</dbReference>
<comment type="similarity">
    <text evidence="2">Belongs to the peptidase M28 family. M28B subfamily.</text>
</comment>
<dbReference type="InterPro" id="IPR007484">
    <property type="entry name" value="Peptidase_M28"/>
</dbReference>
<comment type="caution">
    <text evidence="5">The sequence shown here is derived from an EMBL/GenBank/DDBJ whole genome shotgun (WGS) entry which is preliminary data.</text>
</comment>
<gene>
    <name evidence="5" type="ORF">GDO54_005717</name>
</gene>
<dbReference type="InterPro" id="IPR036757">
    <property type="entry name" value="TFR-like_dimer_dom_sf"/>
</dbReference>
<evidence type="ECO:0000256" key="2">
    <source>
        <dbReference type="ARBA" id="ARBA00005634"/>
    </source>
</evidence>
<evidence type="ECO:0000256" key="1">
    <source>
        <dbReference type="ARBA" id="ARBA00004401"/>
    </source>
</evidence>
<evidence type="ECO:0008006" key="7">
    <source>
        <dbReference type="Google" id="ProtNLM"/>
    </source>
</evidence>
<proteinExistence type="inferred from homology"/>
<dbReference type="Gene3D" id="3.50.30.30">
    <property type="match status" value="1"/>
</dbReference>
<dbReference type="GO" id="GO:0009897">
    <property type="term" value="C:external side of plasma membrane"/>
    <property type="evidence" value="ECO:0007669"/>
    <property type="project" value="TreeGrafter"/>
</dbReference>
<dbReference type="InterPro" id="IPR003137">
    <property type="entry name" value="PA_domain"/>
</dbReference>
<dbReference type="Pfam" id="PF02225">
    <property type="entry name" value="PA"/>
    <property type="match status" value="1"/>
</dbReference>
<dbReference type="EMBL" id="DYDO01000002">
    <property type="protein sequence ID" value="DBA29651.1"/>
    <property type="molecule type" value="Genomic_DNA"/>
</dbReference>
<sequence length="538" mass="60173">MDWAGLVYANYGRKEDFQSLRSWGVNATDNLVIVRTGYISFAEKVYNAERAGAVGVLIFPDTCDVAVYGHVHFGTGDPYTPGFPSFNHTQFPPFKSSGLPKIPAQPIDKATAQSLLSKLEGREGPSDWRSPTFPSHSLGPKLKISGHEVQLEVTNVERSVELVNVFGSITGRFEPENYIIVGAQRDSWGPGAAKSGVGTAILLELVRSMTMMVSSGFQPRRSILFVSWDGGDFGSIGATEWLEGYLSMLHLKAATYMSLDTPLLGDESFVAKSSPLLRTLIETIIKQVDNPRQSQQSIYDFERRKGNWKSQVFAPLTNDTGSFAFTAFAGVPALEFTFVERSNPYRYLDTKMDTYENLNSIMDGRLPAVAMTLAEVAGLSLMKLSHDRILPLDYTAYNSLLLEHLIKLNSYASKLEPQGLTFSWLHSARGDYVRATERLKKAIEHSDLHNEKMIQFFNVRIMRVEFYFLSQYVSAISYPYRHILIGRGEHTLDALIEQLGRDPIDSSELHKQIALFTWTMVGAANALSGEVWEVQRNF</sequence>